<keyword evidence="2" id="KW-0812">Transmembrane</keyword>
<dbReference type="GeneID" id="73467310"/>
<keyword evidence="2" id="KW-0472">Membrane</keyword>
<proteinExistence type="predicted"/>
<sequence>MITDHDDSIYEDANNYIRHDTTFPYCDSPSTNIQYRNSLQKLPINSSANIDFKIGNHTTSTATGTIPRDNIYQSPNTTIPIPESISERNEETLQNASFRILQTKLAMKGKSLKDKESSIENGNIPRPMYYRPPSANVEDTSYGIKNFLPPNVYLGNNQQQQQQQKTKKNKIPIMFGQQAPKFTTETILQSIRDEQDDENVFEENGDYVNPSGDWMNPVMKQALNRQIDQEYEVKKLLKNLIYLITFILFKSLLKKVIYLYDLKLKSQPYYIYLKNNPKYETYFSSDDINLYLFVISNLIMLVFIINIIWPLIKVLKGQDQCYDLPLSEKQRKLIGLKALDIEPKDNNNNNTSSVGIDRVDETAELTLKQRRYDLINKVPYKQIPKYTKLNDYSVYKGKLATSVKPTSLIQPHQDSNITGQSVYSVRSMLNPVDNATNIANKSLVKHAYSQETIDKAKSKFSKNFNIEFNIDK</sequence>
<feature type="transmembrane region" description="Helical" evidence="2">
    <location>
        <begin position="288"/>
        <end position="309"/>
    </location>
</feature>
<dbReference type="InterPro" id="IPR012578">
    <property type="entry name" value="Nucl_pore_cmplx"/>
</dbReference>
<dbReference type="RefSeq" id="XP_049266118.1">
    <property type="nucleotide sequence ID" value="XM_049409143.1"/>
</dbReference>
<dbReference type="OrthoDB" id="429932at2759"/>
<dbReference type="EMBL" id="JAGSYN010000045">
    <property type="protein sequence ID" value="KAG7665886.1"/>
    <property type="molecule type" value="Genomic_DNA"/>
</dbReference>
<feature type="transmembrane region" description="Helical" evidence="2">
    <location>
        <begin position="240"/>
        <end position="260"/>
    </location>
</feature>
<name>A0A8J5QJI3_9ASCO</name>
<organism evidence="3 4">
    <name type="scientific">[Candida] subhashii</name>
    <dbReference type="NCBI Taxonomy" id="561895"/>
    <lineage>
        <taxon>Eukaryota</taxon>
        <taxon>Fungi</taxon>
        <taxon>Dikarya</taxon>
        <taxon>Ascomycota</taxon>
        <taxon>Saccharomycotina</taxon>
        <taxon>Pichiomycetes</taxon>
        <taxon>Debaryomycetaceae</taxon>
        <taxon>Spathaspora</taxon>
    </lineage>
</organism>
<dbReference type="Proteomes" id="UP000694255">
    <property type="component" value="Unassembled WGS sequence"/>
</dbReference>
<feature type="region of interest" description="Disordered" evidence="1">
    <location>
        <begin position="111"/>
        <end position="131"/>
    </location>
</feature>
<evidence type="ECO:0000256" key="1">
    <source>
        <dbReference type="SAM" id="MobiDB-lite"/>
    </source>
</evidence>
<accession>A0A8J5QJI3</accession>
<protein>
    <submittedName>
        <fullName evidence="3">Uncharacterized protein</fullName>
    </submittedName>
</protein>
<keyword evidence="2" id="KW-1133">Transmembrane helix</keyword>
<evidence type="ECO:0000313" key="4">
    <source>
        <dbReference type="Proteomes" id="UP000694255"/>
    </source>
</evidence>
<reference evidence="3 4" key="1">
    <citation type="journal article" date="2021" name="DNA Res.">
        <title>Genome analysis of Candida subhashii reveals its hybrid nature and dual mitochondrial genome conformations.</title>
        <authorList>
            <person name="Mixao V."/>
            <person name="Hegedusova E."/>
            <person name="Saus E."/>
            <person name="Pryszcz L.P."/>
            <person name="Cillingova A."/>
            <person name="Nosek J."/>
            <person name="Gabaldon T."/>
        </authorList>
    </citation>
    <scope>NUCLEOTIDE SEQUENCE [LARGE SCALE GENOMIC DNA]</scope>
    <source>
        <strain evidence="3 4">CBS 10753</strain>
    </source>
</reference>
<keyword evidence="4" id="KW-1185">Reference proteome</keyword>
<dbReference type="AlphaFoldDB" id="A0A8J5QJI3"/>
<dbReference type="GO" id="GO:0030474">
    <property type="term" value="P:spindle pole body duplication"/>
    <property type="evidence" value="ECO:0007669"/>
    <property type="project" value="TreeGrafter"/>
</dbReference>
<evidence type="ECO:0000256" key="2">
    <source>
        <dbReference type="SAM" id="Phobius"/>
    </source>
</evidence>
<dbReference type="PANTHER" id="PTHR28003">
    <property type="entry name" value="NUCLEOPORIN POM34"/>
    <property type="match status" value="1"/>
</dbReference>
<dbReference type="PANTHER" id="PTHR28003:SF1">
    <property type="entry name" value="NUCLEOPORIN POM34"/>
    <property type="match status" value="1"/>
</dbReference>
<dbReference type="GO" id="GO:0005640">
    <property type="term" value="C:nuclear outer membrane"/>
    <property type="evidence" value="ECO:0007669"/>
    <property type="project" value="TreeGrafter"/>
</dbReference>
<dbReference type="GO" id="GO:0070762">
    <property type="term" value="C:nuclear pore transmembrane ring"/>
    <property type="evidence" value="ECO:0007669"/>
    <property type="project" value="TreeGrafter"/>
</dbReference>
<dbReference type="GO" id="GO:0006606">
    <property type="term" value="P:protein import into nucleus"/>
    <property type="evidence" value="ECO:0007669"/>
    <property type="project" value="TreeGrafter"/>
</dbReference>
<comment type="caution">
    <text evidence="3">The sequence shown here is derived from an EMBL/GenBank/DDBJ whole genome shotgun (WGS) entry which is preliminary data.</text>
</comment>
<gene>
    <name evidence="3" type="ORF">J8A68_000509</name>
</gene>
<evidence type="ECO:0000313" key="3">
    <source>
        <dbReference type="EMBL" id="KAG7665886.1"/>
    </source>
</evidence>
<dbReference type="Pfam" id="PF08058">
    <property type="entry name" value="NPCC"/>
    <property type="match status" value="1"/>
</dbReference>